<name>A0A0M3IXJ8_ASCLU</name>
<sequence>MKSDFSAHVLYMLGRKAEQHASGGLDVLENGSVTEPNSSFFFEVEDSRKLIESLVQDIIKLRNKQNMILAEPIVEIADKRKAEQHASGGLDVLENGSVTEPNSSFFFEVEDSRKLIESLVQDIIKLRNKQNMILAEPIVEIADKVSKKKFALLYYSIDYEFLQIFCKIFWKISIF</sequence>
<keyword evidence="1" id="KW-1185">Reference proteome</keyword>
<evidence type="ECO:0000313" key="1">
    <source>
        <dbReference type="Proteomes" id="UP000036681"/>
    </source>
</evidence>
<organism evidence="1 2">
    <name type="scientific">Ascaris lumbricoides</name>
    <name type="common">Giant roundworm</name>
    <dbReference type="NCBI Taxonomy" id="6252"/>
    <lineage>
        <taxon>Eukaryota</taxon>
        <taxon>Metazoa</taxon>
        <taxon>Ecdysozoa</taxon>
        <taxon>Nematoda</taxon>
        <taxon>Chromadorea</taxon>
        <taxon>Rhabditida</taxon>
        <taxon>Spirurina</taxon>
        <taxon>Ascaridomorpha</taxon>
        <taxon>Ascaridoidea</taxon>
        <taxon>Ascarididae</taxon>
        <taxon>Ascaris</taxon>
    </lineage>
</organism>
<accession>A0A0M3IXJ8</accession>
<protein>
    <submittedName>
        <fullName evidence="2">V-type proton ATPase subunit a</fullName>
    </submittedName>
</protein>
<evidence type="ECO:0000313" key="2">
    <source>
        <dbReference type="WBParaSite" id="ALUE_0002347601-mRNA-1"/>
    </source>
</evidence>
<dbReference type="Proteomes" id="UP000036681">
    <property type="component" value="Unplaced"/>
</dbReference>
<dbReference type="AlphaFoldDB" id="A0A0M3IXJ8"/>
<dbReference type="WBParaSite" id="ALUE_0002347601-mRNA-1">
    <property type="protein sequence ID" value="ALUE_0002347601-mRNA-1"/>
    <property type="gene ID" value="ALUE_0002347601"/>
</dbReference>
<proteinExistence type="predicted"/>
<reference evidence="2" key="1">
    <citation type="submission" date="2017-02" db="UniProtKB">
        <authorList>
            <consortium name="WormBaseParasite"/>
        </authorList>
    </citation>
    <scope>IDENTIFICATION</scope>
</reference>